<evidence type="ECO:0000313" key="2">
    <source>
        <dbReference type="Proteomes" id="UP000289497"/>
    </source>
</evidence>
<evidence type="ECO:0000313" key="1">
    <source>
        <dbReference type="EMBL" id="VEU76144.1"/>
    </source>
</evidence>
<keyword evidence="2" id="KW-1185">Reference proteome</keyword>
<gene>
    <name evidence="1" type="ORF">NCTC10179_00314</name>
</gene>
<dbReference type="KEGG" id="mcou:NCTC10179_00314"/>
<protein>
    <submittedName>
        <fullName evidence="1">Uncharacterized protein</fullName>
    </submittedName>
</protein>
<dbReference type="Proteomes" id="UP000289497">
    <property type="component" value="Chromosome"/>
</dbReference>
<dbReference type="AlphaFoldDB" id="A0A449B6B8"/>
<organism evidence="1 2">
    <name type="scientific">Mycoplasmopsis columboralis</name>
    <dbReference type="NCBI Taxonomy" id="171282"/>
    <lineage>
        <taxon>Bacteria</taxon>
        <taxon>Bacillati</taxon>
        <taxon>Mycoplasmatota</taxon>
        <taxon>Mycoplasmoidales</taxon>
        <taxon>Metamycoplasmataceae</taxon>
        <taxon>Mycoplasmopsis</taxon>
    </lineage>
</organism>
<name>A0A449B6B8_9BACT</name>
<proteinExistence type="predicted"/>
<reference evidence="1 2" key="1">
    <citation type="submission" date="2019-01" db="EMBL/GenBank/DDBJ databases">
        <authorList>
            <consortium name="Pathogen Informatics"/>
        </authorList>
    </citation>
    <scope>NUCLEOTIDE SEQUENCE [LARGE SCALE GENOMIC DNA]</scope>
    <source>
        <strain evidence="1 2">NCTC10179</strain>
    </source>
</reference>
<dbReference type="RefSeq" id="WP_036433863.1">
    <property type="nucleotide sequence ID" value="NZ_LR215039.1"/>
</dbReference>
<dbReference type="EMBL" id="LR215039">
    <property type="protein sequence ID" value="VEU76144.1"/>
    <property type="molecule type" value="Genomic_DNA"/>
</dbReference>
<accession>A0A449B6B8</accession>
<sequence length="152" mass="18213">MFKVTFVSSKNISNSINVSKLYVNDSLKDNWVQIMPNTIVSFKNILIKLVLEDKEPYYLLIDNLLLQFNEKEAFIYYDTDLKSFIQTVDKKYLKDLKLKHLLIKEKLNKNRLGKIFNWNSIDQTEHELLKKEEFDLNAQIYYSLIKKELPWN</sequence>
<dbReference type="NCBIfam" id="NF045935">
    <property type="entry name" value="MSC_0621_epsi"/>
    <property type="match status" value="1"/>
</dbReference>